<dbReference type="Proteomes" id="UP001341281">
    <property type="component" value="Chromosome 04"/>
</dbReference>
<reference evidence="2 3" key="1">
    <citation type="submission" date="2024-02" db="EMBL/GenBank/DDBJ databases">
        <title>High-quality chromosome-scale genome assembly of Pensacola bahiagrass (Paspalum notatum Flugge var. saurae).</title>
        <authorList>
            <person name="Vega J.M."/>
            <person name="Podio M."/>
            <person name="Orjuela J."/>
            <person name="Siena L.A."/>
            <person name="Pessino S.C."/>
            <person name="Combes M.C."/>
            <person name="Mariac C."/>
            <person name="Albertini E."/>
            <person name="Pupilli F."/>
            <person name="Ortiz J.P.A."/>
            <person name="Leblanc O."/>
        </authorList>
    </citation>
    <scope>NUCLEOTIDE SEQUENCE [LARGE SCALE GENOMIC DNA]</scope>
    <source>
        <strain evidence="2">R1</strain>
        <tissue evidence="2">Leaf</tissue>
    </source>
</reference>
<evidence type="ECO:0000313" key="2">
    <source>
        <dbReference type="EMBL" id="WVZ70942.1"/>
    </source>
</evidence>
<organism evidence="2 3">
    <name type="scientific">Paspalum notatum var. saurae</name>
    <dbReference type="NCBI Taxonomy" id="547442"/>
    <lineage>
        <taxon>Eukaryota</taxon>
        <taxon>Viridiplantae</taxon>
        <taxon>Streptophyta</taxon>
        <taxon>Embryophyta</taxon>
        <taxon>Tracheophyta</taxon>
        <taxon>Spermatophyta</taxon>
        <taxon>Magnoliopsida</taxon>
        <taxon>Liliopsida</taxon>
        <taxon>Poales</taxon>
        <taxon>Poaceae</taxon>
        <taxon>PACMAD clade</taxon>
        <taxon>Panicoideae</taxon>
        <taxon>Andropogonodae</taxon>
        <taxon>Paspaleae</taxon>
        <taxon>Paspalinae</taxon>
        <taxon>Paspalum</taxon>
    </lineage>
</organism>
<protein>
    <submittedName>
        <fullName evidence="2">Uncharacterized protein</fullName>
    </submittedName>
</protein>
<gene>
    <name evidence="2" type="ORF">U9M48_019571</name>
</gene>
<sequence>MKKAPPSLKMRKVQMMLVMQEPLHQQQLLPPLQRALMMKEDPCPRLPPHSPDSKLMQRLAPLRTQGR</sequence>
<evidence type="ECO:0000256" key="1">
    <source>
        <dbReference type="SAM" id="MobiDB-lite"/>
    </source>
</evidence>
<keyword evidence="3" id="KW-1185">Reference proteome</keyword>
<feature type="region of interest" description="Disordered" evidence="1">
    <location>
        <begin position="43"/>
        <end position="67"/>
    </location>
</feature>
<name>A0AAQ3TF82_PASNO</name>
<dbReference type="AlphaFoldDB" id="A0AAQ3TF82"/>
<evidence type="ECO:0000313" key="3">
    <source>
        <dbReference type="Proteomes" id="UP001341281"/>
    </source>
</evidence>
<dbReference type="EMBL" id="CP144748">
    <property type="protein sequence ID" value="WVZ70942.1"/>
    <property type="molecule type" value="Genomic_DNA"/>
</dbReference>
<accession>A0AAQ3TF82</accession>
<proteinExistence type="predicted"/>